<comment type="caution">
    <text evidence="1">The sequence shown here is derived from an EMBL/GenBank/DDBJ whole genome shotgun (WGS) entry which is preliminary data.</text>
</comment>
<sequence>MLIQLDQVGRMKQGKTILKNISWQINGGDK</sequence>
<dbReference type="EMBL" id="SQQU01000383">
    <property type="protein sequence ID" value="MQS33916.1"/>
    <property type="molecule type" value="Genomic_DNA"/>
</dbReference>
<gene>
    <name evidence="1" type="ORF">E4K51_28445</name>
</gene>
<keyword evidence="1" id="KW-0067">ATP-binding</keyword>
<organism evidence="1 2">
    <name type="scientific">Escherichia coli</name>
    <dbReference type="NCBI Taxonomy" id="562"/>
    <lineage>
        <taxon>Bacteria</taxon>
        <taxon>Pseudomonadati</taxon>
        <taxon>Pseudomonadota</taxon>
        <taxon>Gammaproteobacteria</taxon>
        <taxon>Enterobacterales</taxon>
        <taxon>Enterobacteriaceae</taxon>
        <taxon>Escherichia</taxon>
    </lineage>
</organism>
<evidence type="ECO:0000313" key="2">
    <source>
        <dbReference type="Proteomes" id="UP000460351"/>
    </source>
</evidence>
<dbReference type="AlphaFoldDB" id="A0AA43V2Y5"/>
<dbReference type="GO" id="GO:0005524">
    <property type="term" value="F:ATP binding"/>
    <property type="evidence" value="ECO:0007669"/>
    <property type="project" value="UniProtKB-KW"/>
</dbReference>
<dbReference type="Proteomes" id="UP000460351">
    <property type="component" value="Unassembled WGS sequence"/>
</dbReference>
<proteinExistence type="predicted"/>
<accession>A0AA43V2Y5</accession>
<protein>
    <submittedName>
        <fullName evidence="1">ABC transporter ATP-binding protein</fullName>
    </submittedName>
</protein>
<name>A0AA43V2Y5_ECOLX</name>
<reference evidence="1 2" key="1">
    <citation type="journal article" date="2019" name="Microorganisms">
        <title>Characteristics of Carbapenem-Resistant and Colistin-Resistant Escherichia coli Co-Producing NDM-1 and MCR-1 from Pig Farms in China.</title>
        <authorList>
            <person name="Peng Z."/>
            <person name="Li X."/>
            <person name="Hu Z."/>
            <person name="Li Z."/>
            <person name="Lv Y."/>
            <person name="Lei M."/>
            <person name="Wu B."/>
            <person name="Chen H."/>
            <person name="Wang X."/>
        </authorList>
    </citation>
    <scope>NUCLEOTIDE SEQUENCE [LARGE SCALE GENOMIC DNA]</scope>
    <source>
        <strain evidence="1 2">RXD010</strain>
    </source>
</reference>
<evidence type="ECO:0000313" key="1">
    <source>
        <dbReference type="EMBL" id="MQS33916.1"/>
    </source>
</evidence>
<feature type="non-terminal residue" evidence="1">
    <location>
        <position position="30"/>
    </location>
</feature>
<keyword evidence="1" id="KW-0547">Nucleotide-binding</keyword>